<dbReference type="OrthoDB" id="6121451at2"/>
<reference evidence="1 2" key="1">
    <citation type="submission" date="2017-01" db="EMBL/GenBank/DDBJ databases">
        <title>Genome Sequencing of a Marine Spirillum, Oceanospirillum multiglobuliferum ATCC 33336, from Japan.</title>
        <authorList>
            <person name="Carney J.G."/>
            <person name="Trachtenberg A.M."/>
            <person name="Rheaume B.A."/>
            <person name="Linnane J.D."/>
            <person name="Pitts N.L."/>
            <person name="Mykles D.L."/>
            <person name="Maclea K.S."/>
        </authorList>
    </citation>
    <scope>NUCLEOTIDE SEQUENCE [LARGE SCALE GENOMIC DNA]</scope>
    <source>
        <strain evidence="1 2">ATCC 33336</strain>
    </source>
</reference>
<name>A0A1T4QPJ0_9GAMM</name>
<keyword evidence="2" id="KW-1185">Reference proteome</keyword>
<dbReference type="Proteomes" id="UP000191418">
    <property type="component" value="Unassembled WGS sequence"/>
</dbReference>
<protein>
    <submittedName>
        <fullName evidence="1">Uncharacterized protein</fullName>
    </submittedName>
</protein>
<sequence>MDYLRYICTLSLFLVISPFSIADLPLTVEDLITDKGKIKLDTSLSYSNSDRQNLLTDEPIVIQTGESSFITLLTKFGEFKGNTDMLIVTLGVRYEVTPDAEVYTRVSYL</sequence>
<dbReference type="EMBL" id="MTSM01000003">
    <property type="protein sequence ID" value="OPX56477.1"/>
    <property type="molecule type" value="Genomic_DNA"/>
</dbReference>
<proteinExistence type="predicted"/>
<evidence type="ECO:0000313" key="1">
    <source>
        <dbReference type="EMBL" id="OPX56477.1"/>
    </source>
</evidence>
<organism evidence="1 2">
    <name type="scientific">Oceanospirillum multiglobuliferum</name>
    <dbReference type="NCBI Taxonomy" id="64969"/>
    <lineage>
        <taxon>Bacteria</taxon>
        <taxon>Pseudomonadati</taxon>
        <taxon>Pseudomonadota</taxon>
        <taxon>Gammaproteobacteria</taxon>
        <taxon>Oceanospirillales</taxon>
        <taxon>Oceanospirillaceae</taxon>
        <taxon>Oceanospirillum</taxon>
    </lineage>
</organism>
<dbReference type="STRING" id="64969.SAMN02745127_01978"/>
<evidence type="ECO:0000313" key="2">
    <source>
        <dbReference type="Proteomes" id="UP000191418"/>
    </source>
</evidence>
<accession>A0A1T4QPJ0</accession>
<comment type="caution">
    <text evidence="1">The sequence shown here is derived from an EMBL/GenBank/DDBJ whole genome shotgun (WGS) entry which is preliminary data.</text>
</comment>
<dbReference type="RefSeq" id="WP_078745567.1">
    <property type="nucleotide sequence ID" value="NZ_FUXG01000012.1"/>
</dbReference>
<dbReference type="AlphaFoldDB" id="A0A1T4QPJ0"/>
<gene>
    <name evidence="1" type="ORF">BTE48_03360</name>
</gene>